<organism evidence="2 3">
    <name type="scientific">Dreissena polymorpha</name>
    <name type="common">Zebra mussel</name>
    <name type="synonym">Mytilus polymorpha</name>
    <dbReference type="NCBI Taxonomy" id="45954"/>
    <lineage>
        <taxon>Eukaryota</taxon>
        <taxon>Metazoa</taxon>
        <taxon>Spiralia</taxon>
        <taxon>Lophotrochozoa</taxon>
        <taxon>Mollusca</taxon>
        <taxon>Bivalvia</taxon>
        <taxon>Autobranchia</taxon>
        <taxon>Heteroconchia</taxon>
        <taxon>Euheterodonta</taxon>
        <taxon>Imparidentia</taxon>
        <taxon>Neoheterodontei</taxon>
        <taxon>Myida</taxon>
        <taxon>Dreissenoidea</taxon>
        <taxon>Dreissenidae</taxon>
        <taxon>Dreissena</taxon>
    </lineage>
</organism>
<feature type="repeat" description="ANK" evidence="1">
    <location>
        <begin position="71"/>
        <end position="104"/>
    </location>
</feature>
<dbReference type="Pfam" id="PF00023">
    <property type="entry name" value="Ank"/>
    <property type="match status" value="1"/>
</dbReference>
<proteinExistence type="predicted"/>
<evidence type="ECO:0000256" key="1">
    <source>
        <dbReference type="PROSITE-ProRule" id="PRU00023"/>
    </source>
</evidence>
<evidence type="ECO:0000313" key="2">
    <source>
        <dbReference type="EMBL" id="KAH3832684.1"/>
    </source>
</evidence>
<keyword evidence="3" id="KW-1185">Reference proteome</keyword>
<evidence type="ECO:0000313" key="3">
    <source>
        <dbReference type="Proteomes" id="UP000828390"/>
    </source>
</evidence>
<reference evidence="2" key="1">
    <citation type="journal article" date="2019" name="bioRxiv">
        <title>The Genome of the Zebra Mussel, Dreissena polymorpha: A Resource for Invasive Species Research.</title>
        <authorList>
            <person name="McCartney M.A."/>
            <person name="Auch B."/>
            <person name="Kono T."/>
            <person name="Mallez S."/>
            <person name="Zhang Y."/>
            <person name="Obille A."/>
            <person name="Becker A."/>
            <person name="Abrahante J.E."/>
            <person name="Garbe J."/>
            <person name="Badalamenti J.P."/>
            <person name="Herman A."/>
            <person name="Mangelson H."/>
            <person name="Liachko I."/>
            <person name="Sullivan S."/>
            <person name="Sone E.D."/>
            <person name="Koren S."/>
            <person name="Silverstein K.A.T."/>
            <person name="Beckman K.B."/>
            <person name="Gohl D.M."/>
        </authorList>
    </citation>
    <scope>NUCLEOTIDE SEQUENCE</scope>
    <source>
        <strain evidence="2">Duluth1</strain>
        <tissue evidence="2">Whole animal</tissue>
    </source>
</reference>
<protein>
    <submittedName>
        <fullName evidence="2">Uncharacterized protein</fullName>
    </submittedName>
</protein>
<dbReference type="AlphaFoldDB" id="A0A9D4K498"/>
<dbReference type="SUPFAM" id="SSF48403">
    <property type="entry name" value="Ankyrin repeat"/>
    <property type="match status" value="1"/>
</dbReference>
<name>A0A9D4K498_DREPO</name>
<reference evidence="2" key="2">
    <citation type="submission" date="2020-11" db="EMBL/GenBank/DDBJ databases">
        <authorList>
            <person name="McCartney M.A."/>
            <person name="Auch B."/>
            <person name="Kono T."/>
            <person name="Mallez S."/>
            <person name="Becker A."/>
            <person name="Gohl D.M."/>
            <person name="Silverstein K.A.T."/>
            <person name="Koren S."/>
            <person name="Bechman K.B."/>
            <person name="Herman A."/>
            <person name="Abrahante J.E."/>
            <person name="Garbe J."/>
        </authorList>
    </citation>
    <scope>NUCLEOTIDE SEQUENCE</scope>
    <source>
        <strain evidence="2">Duluth1</strain>
        <tissue evidence="2">Whole animal</tissue>
    </source>
</reference>
<keyword evidence="1" id="KW-0040">ANK repeat</keyword>
<dbReference type="InterPro" id="IPR002110">
    <property type="entry name" value="Ankyrin_rpt"/>
</dbReference>
<dbReference type="PROSITE" id="PS50088">
    <property type="entry name" value="ANK_REPEAT"/>
    <property type="match status" value="1"/>
</dbReference>
<comment type="caution">
    <text evidence="2">The sequence shown here is derived from an EMBL/GenBank/DDBJ whole genome shotgun (WGS) entry which is preliminary data.</text>
</comment>
<accession>A0A9D4K498</accession>
<dbReference type="Proteomes" id="UP000828390">
    <property type="component" value="Unassembled WGS sequence"/>
</dbReference>
<dbReference type="EMBL" id="JAIWYP010000004">
    <property type="protein sequence ID" value="KAH3832684.1"/>
    <property type="molecule type" value="Genomic_DNA"/>
</dbReference>
<dbReference type="InterPro" id="IPR036770">
    <property type="entry name" value="Ankyrin_rpt-contain_sf"/>
</dbReference>
<sequence>MYITRHDFLHMSFAQCSRNKPQLISYSKLLILFQEEKLSELFQEETFSKLRATLSKQTLEQRQKIVNHKINGNTSLFMACQQGKVHFVNYLIEECGADIEIKGEWAFI</sequence>
<gene>
    <name evidence="2" type="ORF">DPMN_105977</name>
</gene>
<dbReference type="Gene3D" id="1.25.40.20">
    <property type="entry name" value="Ankyrin repeat-containing domain"/>
    <property type="match status" value="1"/>
</dbReference>